<keyword evidence="1" id="KW-1133">Transmembrane helix</keyword>
<gene>
    <name evidence="2" type="ORF">RFI_28738</name>
</gene>
<feature type="transmembrane region" description="Helical" evidence="1">
    <location>
        <begin position="251"/>
        <end position="269"/>
    </location>
</feature>
<dbReference type="AlphaFoldDB" id="X6M3Z3"/>
<feature type="transmembrane region" description="Helical" evidence="1">
    <location>
        <begin position="186"/>
        <end position="212"/>
    </location>
</feature>
<name>X6M3Z3_RETFI</name>
<dbReference type="EMBL" id="ASPP01024836">
    <property type="protein sequence ID" value="ETO08649.1"/>
    <property type="molecule type" value="Genomic_DNA"/>
</dbReference>
<evidence type="ECO:0000313" key="2">
    <source>
        <dbReference type="EMBL" id="ETO08649.1"/>
    </source>
</evidence>
<dbReference type="Proteomes" id="UP000023152">
    <property type="component" value="Unassembled WGS sequence"/>
</dbReference>
<protein>
    <submittedName>
        <fullName evidence="2">Uncharacterized protein</fullName>
    </submittedName>
</protein>
<reference evidence="2 3" key="1">
    <citation type="journal article" date="2013" name="Curr. Biol.">
        <title>The Genome of the Foraminiferan Reticulomyxa filosa.</title>
        <authorList>
            <person name="Glockner G."/>
            <person name="Hulsmann N."/>
            <person name="Schleicher M."/>
            <person name="Noegel A.A."/>
            <person name="Eichinger L."/>
            <person name="Gallinger C."/>
            <person name="Pawlowski J."/>
            <person name="Sierra R."/>
            <person name="Euteneuer U."/>
            <person name="Pillet L."/>
            <person name="Moustafa A."/>
            <person name="Platzer M."/>
            <person name="Groth M."/>
            <person name="Szafranski K."/>
            <person name="Schliwa M."/>
        </authorList>
    </citation>
    <scope>NUCLEOTIDE SEQUENCE [LARGE SCALE GENOMIC DNA]</scope>
</reference>
<keyword evidence="3" id="KW-1185">Reference proteome</keyword>
<evidence type="ECO:0000313" key="3">
    <source>
        <dbReference type="Proteomes" id="UP000023152"/>
    </source>
</evidence>
<organism evidence="2 3">
    <name type="scientific">Reticulomyxa filosa</name>
    <dbReference type="NCBI Taxonomy" id="46433"/>
    <lineage>
        <taxon>Eukaryota</taxon>
        <taxon>Sar</taxon>
        <taxon>Rhizaria</taxon>
        <taxon>Retaria</taxon>
        <taxon>Foraminifera</taxon>
        <taxon>Monothalamids</taxon>
        <taxon>Reticulomyxidae</taxon>
        <taxon>Reticulomyxa</taxon>
    </lineage>
</organism>
<accession>X6M3Z3</accession>
<keyword evidence="1" id="KW-0812">Transmembrane</keyword>
<feature type="transmembrane region" description="Helical" evidence="1">
    <location>
        <begin position="323"/>
        <end position="340"/>
    </location>
</feature>
<evidence type="ECO:0000256" key="1">
    <source>
        <dbReference type="SAM" id="Phobius"/>
    </source>
</evidence>
<proteinExistence type="predicted"/>
<sequence>MSNDDSFTIRNISFREIEDKHTYLCYVFLCVNRYKTEQVFQKKVNIIQTNVDVITYVRIVFACMSMFHLISYNYLYYHIQISHQIRICHGQITCSNIYISTFTIYCASSVKCRCFQYMTPSAISSFTKENTQIKNNNTFEKLHFESLIRILRISYINRITKMMFRFRFQQHLLASSYSMIKLHFDLIVDAAWIHICSLIHLFVHAIIVHLFVCSFGRLNCPTFISSQLKSSKAHSQRNKLEKRCKEMLTKYLSFALSLLSSILFLLLRLSPFSVFQKRVVSQVYVFVRDFSVCIVLFCDVGEFGLKIVSLVCNFDSNVSYSSVFRFVCVEILCCLGFIFLF</sequence>
<comment type="caution">
    <text evidence="2">The sequence shown here is derived from an EMBL/GenBank/DDBJ whole genome shotgun (WGS) entry which is preliminary data.</text>
</comment>
<feature type="transmembrane region" description="Helical" evidence="1">
    <location>
        <begin position="53"/>
        <end position="76"/>
    </location>
</feature>
<keyword evidence="1" id="KW-0472">Membrane</keyword>